<dbReference type="InterPro" id="IPR011990">
    <property type="entry name" value="TPR-like_helical_dom_sf"/>
</dbReference>
<comment type="similarity">
    <text evidence="1">Belongs to the PPR family. P subfamily.</text>
</comment>
<feature type="compositionally biased region" description="Polar residues" evidence="3">
    <location>
        <begin position="662"/>
        <end position="675"/>
    </location>
</feature>
<feature type="region of interest" description="Disordered" evidence="3">
    <location>
        <begin position="662"/>
        <end position="696"/>
    </location>
</feature>
<keyword evidence="5" id="KW-1185">Reference proteome</keyword>
<comment type="caution">
    <text evidence="4">The sequence shown here is derived from an EMBL/GenBank/DDBJ whole genome shotgun (WGS) entry which is preliminary data.</text>
</comment>
<dbReference type="NCBIfam" id="TIGR00756">
    <property type="entry name" value="PPR"/>
    <property type="match status" value="1"/>
</dbReference>
<dbReference type="Pfam" id="PF13041">
    <property type="entry name" value="PPR_2"/>
    <property type="match status" value="2"/>
</dbReference>
<dbReference type="InterPro" id="IPR050872">
    <property type="entry name" value="PPR_P_subfamily"/>
</dbReference>
<dbReference type="PROSITE" id="PS51375">
    <property type="entry name" value="PPR"/>
    <property type="match status" value="2"/>
</dbReference>
<dbReference type="AlphaFoldDB" id="A0A9P8CGI2"/>
<dbReference type="PANTHER" id="PTHR46128:SF329">
    <property type="entry name" value="MITOCHONDRIAL GROUP I INTRON SPLICING FACTOR DMR1"/>
    <property type="match status" value="1"/>
</dbReference>
<dbReference type="Proteomes" id="UP000887226">
    <property type="component" value="Unassembled WGS sequence"/>
</dbReference>
<proteinExistence type="inferred from homology"/>
<dbReference type="EMBL" id="MU253810">
    <property type="protein sequence ID" value="KAG9246283.1"/>
    <property type="molecule type" value="Genomic_DNA"/>
</dbReference>
<evidence type="ECO:0000313" key="5">
    <source>
        <dbReference type="Proteomes" id="UP000887226"/>
    </source>
</evidence>
<accession>A0A9P8CGI2</accession>
<feature type="repeat" description="PPR" evidence="2">
    <location>
        <begin position="385"/>
        <end position="419"/>
    </location>
</feature>
<sequence>MAKKLTAAIIHIIQTGLTDICLSQTSLYLLLMTLDVGNLGALFDSSRHNGQYWGINYLFQMASRFSKAKKSNLAFDTLQKIAVHPSGANFNALSMHMLFSTLLRYENRADRDTYSDGVLWEFVTSRGLRPNSQHYNILIANNFQRGNAEGAWAVYQAMLEDNITPTAFTHSVLLTYSKRSLDRVAVQRALALIRARNMQMNPYLANDHLHSIFLFYRDEYERIEGDVLPDEIMAIKGRPRAFEHMLPVYCAYFDPRPLALCLGHRVHDYPQLSRLVSEAKDLMQPSKETLTIMYIGLLYGMTDARDVIEAYHQFRTLLRHEDPEFVSRLHQSHIYDAFLMKFGKFPDTLERCPKIVEDMLTTSKSGIESIVMHTDATFYQNLIPTTHTWNILLHVYAYRGQMIAAHRVLEIMQERDIAPTKVTWGTLATGYARVQNIPGTLNATDHLTEIGARDNAVGTLALNKIKDTRTLYATMEAMEKQKAERLAAGESLPADAKEDLAVRRVSRIQEAITDMDNSAWHKRQYWDNVFKKFRKPKAQVSQPGSKKPSLVKRLEASINLTSHKLGFQSPVVEAIPSKETNSWTGVAHWHTESPVEGKIVQLTLPAKSEKGPRRVIIKALKYINNLLLDVEQRRAITPSGVQPAVALEIAIREAMLAASSNITAEQEDSASSSNKYIPESEGVEKPGAWSHEAGLP</sequence>
<evidence type="ECO:0000256" key="3">
    <source>
        <dbReference type="SAM" id="MobiDB-lite"/>
    </source>
</evidence>
<evidence type="ECO:0000313" key="4">
    <source>
        <dbReference type="EMBL" id="KAG9246283.1"/>
    </source>
</evidence>
<evidence type="ECO:0000256" key="2">
    <source>
        <dbReference type="PROSITE-ProRule" id="PRU00708"/>
    </source>
</evidence>
<organism evidence="4 5">
    <name type="scientific">Calycina marina</name>
    <dbReference type="NCBI Taxonomy" id="1763456"/>
    <lineage>
        <taxon>Eukaryota</taxon>
        <taxon>Fungi</taxon>
        <taxon>Dikarya</taxon>
        <taxon>Ascomycota</taxon>
        <taxon>Pezizomycotina</taxon>
        <taxon>Leotiomycetes</taxon>
        <taxon>Helotiales</taxon>
        <taxon>Pezizellaceae</taxon>
        <taxon>Calycina</taxon>
    </lineage>
</organism>
<feature type="repeat" description="PPR" evidence="2">
    <location>
        <begin position="131"/>
        <end position="165"/>
    </location>
</feature>
<dbReference type="PANTHER" id="PTHR46128">
    <property type="entry name" value="MITOCHONDRIAL GROUP I INTRON SPLICING FACTOR CCM1"/>
    <property type="match status" value="1"/>
</dbReference>
<evidence type="ECO:0008006" key="6">
    <source>
        <dbReference type="Google" id="ProtNLM"/>
    </source>
</evidence>
<gene>
    <name evidence="4" type="ORF">BJ878DRAFT_540438</name>
</gene>
<name>A0A9P8CGI2_9HELO</name>
<evidence type="ECO:0000256" key="1">
    <source>
        <dbReference type="ARBA" id="ARBA00007626"/>
    </source>
</evidence>
<protein>
    <recommendedName>
        <fullName evidence="6">Pentatricopeptide repeat-containing protein</fullName>
    </recommendedName>
</protein>
<dbReference type="InterPro" id="IPR002885">
    <property type="entry name" value="PPR_rpt"/>
</dbReference>
<dbReference type="OrthoDB" id="185373at2759"/>
<reference evidence="4" key="1">
    <citation type="journal article" date="2021" name="IMA Fungus">
        <title>Genomic characterization of three marine fungi, including Emericellopsis atlantica sp. nov. with signatures of a generalist lifestyle and marine biomass degradation.</title>
        <authorList>
            <person name="Hagestad O.C."/>
            <person name="Hou L."/>
            <person name="Andersen J.H."/>
            <person name="Hansen E.H."/>
            <person name="Altermark B."/>
            <person name="Li C."/>
            <person name="Kuhnert E."/>
            <person name="Cox R.J."/>
            <person name="Crous P.W."/>
            <person name="Spatafora J.W."/>
            <person name="Lail K."/>
            <person name="Amirebrahimi M."/>
            <person name="Lipzen A."/>
            <person name="Pangilinan J."/>
            <person name="Andreopoulos W."/>
            <person name="Hayes R.D."/>
            <person name="Ng V."/>
            <person name="Grigoriev I.V."/>
            <person name="Jackson S.A."/>
            <person name="Sutton T.D.S."/>
            <person name="Dobson A.D.W."/>
            <person name="Rama T."/>
        </authorList>
    </citation>
    <scope>NUCLEOTIDE SEQUENCE</scope>
    <source>
        <strain evidence="4">TRa3180A</strain>
    </source>
</reference>
<dbReference type="Gene3D" id="1.25.40.10">
    <property type="entry name" value="Tetratricopeptide repeat domain"/>
    <property type="match status" value="2"/>
</dbReference>